<dbReference type="Proteomes" id="UP000315724">
    <property type="component" value="Chromosome"/>
</dbReference>
<organism evidence="3 4">
    <name type="scientific">Thalassoglobus polymorphus</name>
    <dbReference type="NCBI Taxonomy" id="2527994"/>
    <lineage>
        <taxon>Bacteria</taxon>
        <taxon>Pseudomonadati</taxon>
        <taxon>Planctomycetota</taxon>
        <taxon>Planctomycetia</taxon>
        <taxon>Planctomycetales</taxon>
        <taxon>Planctomycetaceae</taxon>
        <taxon>Thalassoglobus</taxon>
    </lineage>
</organism>
<reference evidence="3 4" key="1">
    <citation type="submission" date="2019-02" db="EMBL/GenBank/DDBJ databases">
        <title>Deep-cultivation of Planctomycetes and their phenomic and genomic characterization uncovers novel biology.</title>
        <authorList>
            <person name="Wiegand S."/>
            <person name="Jogler M."/>
            <person name="Boedeker C."/>
            <person name="Pinto D."/>
            <person name="Vollmers J."/>
            <person name="Rivas-Marin E."/>
            <person name="Kohn T."/>
            <person name="Peeters S.H."/>
            <person name="Heuer A."/>
            <person name="Rast P."/>
            <person name="Oberbeckmann S."/>
            <person name="Bunk B."/>
            <person name="Jeske O."/>
            <person name="Meyerdierks A."/>
            <person name="Storesund J.E."/>
            <person name="Kallscheuer N."/>
            <person name="Luecker S."/>
            <person name="Lage O.M."/>
            <person name="Pohl T."/>
            <person name="Merkel B.J."/>
            <person name="Hornburger P."/>
            <person name="Mueller R.-W."/>
            <person name="Bruemmer F."/>
            <person name="Labrenz M."/>
            <person name="Spormann A.M."/>
            <person name="Op den Camp H."/>
            <person name="Overmann J."/>
            <person name="Amann R."/>
            <person name="Jetten M.S.M."/>
            <person name="Mascher T."/>
            <person name="Medema M.H."/>
            <person name="Devos D.P."/>
            <person name="Kaster A.-K."/>
            <person name="Ovreas L."/>
            <person name="Rohde M."/>
            <person name="Galperin M.Y."/>
            <person name="Jogler C."/>
        </authorList>
    </citation>
    <scope>NUCLEOTIDE SEQUENCE [LARGE SCALE GENOMIC DNA]</scope>
    <source>
        <strain evidence="3 4">Mal48</strain>
    </source>
</reference>
<dbReference type="RefSeq" id="WP_145194962.1">
    <property type="nucleotide sequence ID" value="NZ_CP036267.1"/>
</dbReference>
<evidence type="ECO:0000313" key="3">
    <source>
        <dbReference type="EMBL" id="QDT30784.1"/>
    </source>
</evidence>
<comment type="similarity">
    <text evidence="1 2">Belongs to the OprB family.</text>
</comment>
<name>A0A517QGM8_9PLAN</name>
<dbReference type="GO" id="GO:0008643">
    <property type="term" value="P:carbohydrate transport"/>
    <property type="evidence" value="ECO:0007669"/>
    <property type="project" value="InterPro"/>
</dbReference>
<dbReference type="PANTHER" id="PTHR37944:SF1">
    <property type="entry name" value="PORIN B"/>
    <property type="match status" value="1"/>
</dbReference>
<dbReference type="Gene3D" id="2.40.160.180">
    <property type="entry name" value="Carbohydrate-selective porin OprB"/>
    <property type="match status" value="1"/>
</dbReference>
<dbReference type="PANTHER" id="PTHR37944">
    <property type="entry name" value="PORIN B"/>
    <property type="match status" value="1"/>
</dbReference>
<protein>
    <submittedName>
        <fullName evidence="3">Carbohydrate-selective porin, OprB family</fullName>
    </submittedName>
</protein>
<evidence type="ECO:0000313" key="4">
    <source>
        <dbReference type="Proteomes" id="UP000315724"/>
    </source>
</evidence>
<dbReference type="KEGG" id="tpol:Mal48_00110"/>
<feature type="signal peptide" evidence="2">
    <location>
        <begin position="1"/>
        <end position="34"/>
    </location>
</feature>
<dbReference type="EMBL" id="CP036267">
    <property type="protein sequence ID" value="QDT30784.1"/>
    <property type="molecule type" value="Genomic_DNA"/>
</dbReference>
<dbReference type="AlphaFoldDB" id="A0A517QGM8"/>
<evidence type="ECO:0000256" key="1">
    <source>
        <dbReference type="ARBA" id="ARBA00008769"/>
    </source>
</evidence>
<dbReference type="Pfam" id="PF04966">
    <property type="entry name" value="OprB"/>
    <property type="match status" value="1"/>
</dbReference>
<dbReference type="InterPro" id="IPR038673">
    <property type="entry name" value="OprB_sf"/>
</dbReference>
<feature type="chain" id="PRO_5022259631" evidence="2">
    <location>
        <begin position="35"/>
        <end position="458"/>
    </location>
</feature>
<dbReference type="GO" id="GO:0015288">
    <property type="term" value="F:porin activity"/>
    <property type="evidence" value="ECO:0007669"/>
    <property type="project" value="InterPro"/>
</dbReference>
<keyword evidence="4" id="KW-1185">Reference proteome</keyword>
<dbReference type="OrthoDB" id="177316at2"/>
<gene>
    <name evidence="3" type="ORF">Mal48_00110</name>
</gene>
<sequence precursor="true">MCGLSEINLKSVIKRFWTLGIALAVVASSQLAMADEASCLFGDPDLCLKSNSIGSGCDACCGVLDEGCFSSSSPYLTGDWGGLRTDLAESGMNFQANLTTFNFGVVEGGLDRKFRYSGHGDYLVNIDAGKLGIQEGLFVKLRAEHRFGQTLDGSTGAFMPSTISSSLPVPDSDEIYLTNVLFTQAFSENFAVFFGKMDTFDGDANAFAHGRGTKQFSNLGMVINPIALRTVPYSTLGAGFVWMENGEPIFTFTLLNPEDTASTVGISDLFAEGISMAAELRLPTNFFGKPGHQLFAGTWSSRDYTSLGQDPRIILPNVPINQTSGSWSMYYNFDQYLVTDPCDPTRGWGVFGRAGLGDDEANPLAWFLSFGVGGSSPLPGRNHDGFGAGWYYNGISDEIGPILNLALGGVNDGHGLEFFYRAQITPWFDVTPDVQILFPGRTGVDTAYVMGLRSNISF</sequence>
<dbReference type="InterPro" id="IPR052932">
    <property type="entry name" value="OprB_Porin"/>
</dbReference>
<accession>A0A517QGM8</accession>
<dbReference type="GO" id="GO:0016020">
    <property type="term" value="C:membrane"/>
    <property type="evidence" value="ECO:0007669"/>
    <property type="project" value="InterPro"/>
</dbReference>
<proteinExistence type="inferred from homology"/>
<evidence type="ECO:0000256" key="2">
    <source>
        <dbReference type="RuleBase" id="RU363072"/>
    </source>
</evidence>
<keyword evidence="2" id="KW-0732">Signal</keyword>
<dbReference type="InterPro" id="IPR007049">
    <property type="entry name" value="Carb-sel_porin_OprB"/>
</dbReference>